<name>A0A8H3XIS1_GIGMA</name>
<dbReference type="GO" id="GO:0016301">
    <property type="term" value="F:kinase activity"/>
    <property type="evidence" value="ECO:0007669"/>
    <property type="project" value="UniProtKB-KW"/>
</dbReference>
<feature type="binding site" evidence="1">
    <location>
        <position position="55"/>
    </location>
    <ligand>
        <name>ATP</name>
        <dbReference type="ChEBI" id="CHEBI:30616"/>
    </ligand>
</feature>
<evidence type="ECO:0000313" key="3">
    <source>
        <dbReference type="Proteomes" id="UP000439903"/>
    </source>
</evidence>
<dbReference type="GO" id="GO:0005524">
    <property type="term" value="F:ATP binding"/>
    <property type="evidence" value="ECO:0007669"/>
    <property type="project" value="UniProtKB-UniRule"/>
</dbReference>
<dbReference type="Gene3D" id="1.10.510.10">
    <property type="entry name" value="Transferase(Phosphotransferase) domain 1"/>
    <property type="match status" value="1"/>
</dbReference>
<dbReference type="InterPro" id="IPR017441">
    <property type="entry name" value="Protein_kinase_ATP_BS"/>
</dbReference>
<keyword evidence="1" id="KW-0067">ATP-binding</keyword>
<reference evidence="2 3" key="1">
    <citation type="journal article" date="2019" name="Environ. Microbiol.">
        <title>At the nexus of three kingdoms: the genome of the mycorrhizal fungus Gigaspora margarita provides insights into plant, endobacterial and fungal interactions.</title>
        <authorList>
            <person name="Venice F."/>
            <person name="Ghignone S."/>
            <person name="Salvioli di Fossalunga A."/>
            <person name="Amselem J."/>
            <person name="Novero M."/>
            <person name="Xianan X."/>
            <person name="Sedzielewska Toro K."/>
            <person name="Morin E."/>
            <person name="Lipzen A."/>
            <person name="Grigoriev I.V."/>
            <person name="Henrissat B."/>
            <person name="Martin F.M."/>
            <person name="Bonfante P."/>
        </authorList>
    </citation>
    <scope>NUCLEOTIDE SEQUENCE [LARGE SCALE GENOMIC DNA]</scope>
    <source>
        <strain evidence="2 3">BEG34</strain>
    </source>
</reference>
<keyword evidence="1" id="KW-0547">Nucleotide-binding</keyword>
<accession>A0A8H3XIS1</accession>
<keyword evidence="2" id="KW-0808">Transferase</keyword>
<gene>
    <name evidence="2" type="ORF">F8M41_025249</name>
</gene>
<keyword evidence="2" id="KW-0418">Kinase</keyword>
<proteinExistence type="predicted"/>
<dbReference type="AlphaFoldDB" id="A0A8H3XIS1"/>
<dbReference type="Proteomes" id="UP000439903">
    <property type="component" value="Unassembled WGS sequence"/>
</dbReference>
<sequence length="78" mass="8986">MENIPKGWLEKAISEGHINYIDYDKFTDPIEIGIGGFGKVSKYEWRDSELTVALKSLKVDTNIDERIIKDFINERPGK</sequence>
<comment type="caution">
    <text evidence="2">The sequence shown here is derived from an EMBL/GenBank/DDBJ whole genome shotgun (WGS) entry which is preliminary data.</text>
</comment>
<dbReference type="OrthoDB" id="2401481at2759"/>
<keyword evidence="3" id="KW-1185">Reference proteome</keyword>
<protein>
    <submittedName>
        <fullName evidence="2">Calmodulin-dependent protein kinase</fullName>
    </submittedName>
</protein>
<evidence type="ECO:0000313" key="2">
    <source>
        <dbReference type="EMBL" id="KAF0471128.1"/>
    </source>
</evidence>
<dbReference type="InterPro" id="IPR011009">
    <property type="entry name" value="Kinase-like_dom_sf"/>
</dbReference>
<organism evidence="2 3">
    <name type="scientific">Gigaspora margarita</name>
    <dbReference type="NCBI Taxonomy" id="4874"/>
    <lineage>
        <taxon>Eukaryota</taxon>
        <taxon>Fungi</taxon>
        <taxon>Fungi incertae sedis</taxon>
        <taxon>Mucoromycota</taxon>
        <taxon>Glomeromycotina</taxon>
        <taxon>Glomeromycetes</taxon>
        <taxon>Diversisporales</taxon>
        <taxon>Gigasporaceae</taxon>
        <taxon>Gigaspora</taxon>
    </lineage>
</organism>
<evidence type="ECO:0000256" key="1">
    <source>
        <dbReference type="PROSITE-ProRule" id="PRU10141"/>
    </source>
</evidence>
<dbReference type="EMBL" id="WTPW01000894">
    <property type="protein sequence ID" value="KAF0471128.1"/>
    <property type="molecule type" value="Genomic_DNA"/>
</dbReference>
<dbReference type="PROSITE" id="PS00107">
    <property type="entry name" value="PROTEIN_KINASE_ATP"/>
    <property type="match status" value="1"/>
</dbReference>
<dbReference type="SUPFAM" id="SSF56112">
    <property type="entry name" value="Protein kinase-like (PK-like)"/>
    <property type="match status" value="1"/>
</dbReference>